<proteinExistence type="predicted"/>
<keyword evidence="4 5" id="KW-0472">Membrane</keyword>
<gene>
    <name evidence="6" type="ORF">GWO12_00770</name>
</gene>
<comment type="caution">
    <text evidence="6">The sequence shown here is derived from an EMBL/GenBank/DDBJ whole genome shotgun (WGS) entry which is preliminary data.</text>
</comment>
<evidence type="ECO:0000256" key="1">
    <source>
        <dbReference type="ARBA" id="ARBA00004141"/>
    </source>
</evidence>
<evidence type="ECO:0000256" key="2">
    <source>
        <dbReference type="ARBA" id="ARBA00022692"/>
    </source>
</evidence>
<feature type="transmembrane region" description="Helical" evidence="5">
    <location>
        <begin position="280"/>
        <end position="301"/>
    </location>
</feature>
<accession>A0AAE4Z4K2</accession>
<name>A0AAE4Z4K2_9BACT</name>
<evidence type="ECO:0000313" key="7">
    <source>
        <dbReference type="Proteomes" id="UP000702544"/>
    </source>
</evidence>
<dbReference type="AlphaFoldDB" id="A0AAE4Z4K2"/>
<sequence length="495" mass="50182">MRARADAAGTRSGAAPGAGAAYRRAGRADLEGTGLVRRLGAVDGTALVVSNIVGTGIFVTPGIVFGYLPDPLAFLGIWLAGGLLSLAGALSYAELAAMRPRSGGEYVYIREAFGPLAGFLSGWTSFVAGFSGAVAAAAVGFAVYLGRLVPLAGDTRALLELSLGPLGVTVTPRSLVALAIIAAFTLVHLRGLGPGRLLQNALAALSVLTIVALVLAGLGVGGGAGAGVNPMTGAATAAPRGAGSVSAGFLALILVMFTYSGWNAAAYVTEEIRDPGRNVLRALVPGTIVVIVLYLGLNALYLRTLAPAELAGNVAAGYGAAEALFGDAGGLVVTPLILLALASSISAMIVTGPRVYFAMARDDSFPRPFGRVSDGSRVPAFAIAAQGVWSAALVLSGTFEQLLTYTGFAVVLFAGIAVSALVVLRRRHPDAERPFRVPVYPLVPAAFVAASAAMVAYAVWGAPGPALAGALCIAAGVPLFWWSARRAASDSRQTH</sequence>
<feature type="transmembrane region" description="Helical" evidence="5">
    <location>
        <begin position="336"/>
        <end position="357"/>
    </location>
</feature>
<keyword evidence="3 5" id="KW-1133">Transmembrane helix</keyword>
<feature type="transmembrane region" description="Helical" evidence="5">
    <location>
        <begin position="405"/>
        <end position="425"/>
    </location>
</feature>
<dbReference type="PIRSF" id="PIRSF006060">
    <property type="entry name" value="AA_transporter"/>
    <property type="match status" value="1"/>
</dbReference>
<dbReference type="EMBL" id="JAACAK010000002">
    <property type="protein sequence ID" value="NIR73640.1"/>
    <property type="molecule type" value="Genomic_DNA"/>
</dbReference>
<dbReference type="Pfam" id="PF13520">
    <property type="entry name" value="AA_permease_2"/>
    <property type="match status" value="1"/>
</dbReference>
<feature type="transmembrane region" description="Helical" evidence="5">
    <location>
        <begin position="245"/>
        <end position="268"/>
    </location>
</feature>
<evidence type="ECO:0000256" key="4">
    <source>
        <dbReference type="ARBA" id="ARBA00023136"/>
    </source>
</evidence>
<organism evidence="6 7">
    <name type="scientific">Candidatus Kutchimonas denitrificans</name>
    <dbReference type="NCBI Taxonomy" id="3056748"/>
    <lineage>
        <taxon>Bacteria</taxon>
        <taxon>Pseudomonadati</taxon>
        <taxon>Gemmatimonadota</taxon>
        <taxon>Gemmatimonadia</taxon>
        <taxon>Candidatus Palauibacterales</taxon>
        <taxon>Candidatus Palauibacteraceae</taxon>
        <taxon>Candidatus Kutchimonas</taxon>
    </lineage>
</organism>
<feature type="transmembrane region" description="Helical" evidence="5">
    <location>
        <begin position="378"/>
        <end position="399"/>
    </location>
</feature>
<dbReference type="GO" id="GO:0015179">
    <property type="term" value="F:L-amino acid transmembrane transporter activity"/>
    <property type="evidence" value="ECO:0007669"/>
    <property type="project" value="TreeGrafter"/>
</dbReference>
<protein>
    <submittedName>
        <fullName evidence="6">Amino acid permease</fullName>
    </submittedName>
</protein>
<dbReference type="PANTHER" id="PTHR11785">
    <property type="entry name" value="AMINO ACID TRANSPORTER"/>
    <property type="match status" value="1"/>
</dbReference>
<evidence type="ECO:0000256" key="3">
    <source>
        <dbReference type="ARBA" id="ARBA00022989"/>
    </source>
</evidence>
<evidence type="ECO:0000313" key="6">
    <source>
        <dbReference type="EMBL" id="NIR73640.1"/>
    </source>
</evidence>
<feature type="transmembrane region" description="Helical" evidence="5">
    <location>
        <begin position="466"/>
        <end position="484"/>
    </location>
</feature>
<feature type="transmembrane region" description="Helical" evidence="5">
    <location>
        <begin position="46"/>
        <end position="68"/>
    </location>
</feature>
<feature type="transmembrane region" description="Helical" evidence="5">
    <location>
        <begin position="201"/>
        <end position="225"/>
    </location>
</feature>
<feature type="transmembrane region" description="Helical" evidence="5">
    <location>
        <begin position="166"/>
        <end position="189"/>
    </location>
</feature>
<comment type="subcellular location">
    <subcellularLocation>
        <location evidence="1">Membrane</location>
        <topology evidence="1">Multi-pass membrane protein</topology>
    </subcellularLocation>
</comment>
<reference evidence="6 7" key="1">
    <citation type="submission" date="2020-01" db="EMBL/GenBank/DDBJ databases">
        <title>Genomes assembled from Gulf of Kutch pelagic sediment metagenomes.</title>
        <authorList>
            <person name="Chandrashekar M."/>
            <person name="Mahajan M.S."/>
            <person name="Dave K.J."/>
            <person name="Vatsa P."/>
            <person name="Nathani N.M."/>
        </authorList>
    </citation>
    <scope>NUCLEOTIDE SEQUENCE [LARGE SCALE GENOMIC DNA]</scope>
    <source>
        <strain evidence="6">KS3-K002</strain>
    </source>
</reference>
<dbReference type="GO" id="GO:0016020">
    <property type="term" value="C:membrane"/>
    <property type="evidence" value="ECO:0007669"/>
    <property type="project" value="UniProtKB-SubCell"/>
</dbReference>
<dbReference type="PANTHER" id="PTHR11785:SF512">
    <property type="entry name" value="SOBREMESA, ISOFORM B"/>
    <property type="match status" value="1"/>
</dbReference>
<evidence type="ECO:0000256" key="5">
    <source>
        <dbReference type="SAM" id="Phobius"/>
    </source>
</evidence>
<feature type="transmembrane region" description="Helical" evidence="5">
    <location>
        <begin position="74"/>
        <end position="95"/>
    </location>
</feature>
<keyword evidence="2 5" id="KW-0812">Transmembrane</keyword>
<dbReference type="InterPro" id="IPR002293">
    <property type="entry name" value="AA/rel_permease1"/>
</dbReference>
<feature type="transmembrane region" description="Helical" evidence="5">
    <location>
        <begin position="116"/>
        <end position="146"/>
    </location>
</feature>
<dbReference type="InterPro" id="IPR050598">
    <property type="entry name" value="AminoAcid_Transporter"/>
</dbReference>
<dbReference type="Gene3D" id="1.20.1740.10">
    <property type="entry name" value="Amino acid/polyamine transporter I"/>
    <property type="match status" value="1"/>
</dbReference>
<dbReference type="Proteomes" id="UP000702544">
    <property type="component" value="Unassembled WGS sequence"/>
</dbReference>
<feature type="transmembrane region" description="Helical" evidence="5">
    <location>
        <begin position="437"/>
        <end position="460"/>
    </location>
</feature>